<organism evidence="1 2">
    <name type="scientific">Sandaracinobacter neustonicus</name>
    <dbReference type="NCBI Taxonomy" id="1715348"/>
    <lineage>
        <taxon>Bacteria</taxon>
        <taxon>Pseudomonadati</taxon>
        <taxon>Pseudomonadota</taxon>
        <taxon>Alphaproteobacteria</taxon>
        <taxon>Sphingomonadales</taxon>
        <taxon>Sphingosinicellaceae</taxon>
        <taxon>Sandaracinobacter</taxon>
    </lineage>
</organism>
<reference evidence="1 2" key="1">
    <citation type="submission" date="2019-06" db="EMBL/GenBank/DDBJ databases">
        <authorList>
            <person name="Lee I."/>
            <person name="Jang G.I."/>
            <person name="Hwang C.Y."/>
        </authorList>
    </citation>
    <scope>NUCLEOTIDE SEQUENCE [LARGE SCALE GENOMIC DNA]</scope>
    <source>
        <strain evidence="1 2">PAMC 28131</strain>
    </source>
</reference>
<evidence type="ECO:0000313" key="2">
    <source>
        <dbReference type="Proteomes" id="UP000319897"/>
    </source>
</evidence>
<keyword evidence="2" id="KW-1185">Reference proteome</keyword>
<dbReference type="AlphaFoldDB" id="A0A501XLD1"/>
<comment type="caution">
    <text evidence="1">The sequence shown here is derived from an EMBL/GenBank/DDBJ whole genome shotgun (WGS) entry which is preliminary data.</text>
</comment>
<dbReference type="OrthoDB" id="7466597at2"/>
<gene>
    <name evidence="1" type="ORF">FJQ54_09410</name>
</gene>
<dbReference type="RefSeq" id="WP_140928161.1">
    <property type="nucleotide sequence ID" value="NZ_VFSU01000024.1"/>
</dbReference>
<sequence>MTDAVGPESEYEFPGAAMTAYPVSGKPLPGAVPYNVIDKSGDRLLKVVRFRAEGSGQLVAEAYLRTGQSVAVRMRPGTYRMHVMEGRRWLGPEQHFGKMAATFDFGIHQVGGEIAGIEIMPKSAVGGAPPISGFRF</sequence>
<proteinExistence type="predicted"/>
<dbReference type="EMBL" id="VFSU01000024">
    <property type="protein sequence ID" value="TPE61103.1"/>
    <property type="molecule type" value="Genomic_DNA"/>
</dbReference>
<accession>A0A501XLD1</accession>
<dbReference type="Proteomes" id="UP000319897">
    <property type="component" value="Unassembled WGS sequence"/>
</dbReference>
<protein>
    <submittedName>
        <fullName evidence="1">Uncharacterized protein</fullName>
    </submittedName>
</protein>
<name>A0A501XLD1_9SPHN</name>
<evidence type="ECO:0000313" key="1">
    <source>
        <dbReference type="EMBL" id="TPE61103.1"/>
    </source>
</evidence>